<keyword evidence="1 5" id="KW-0597">Phosphoprotein</keyword>
<dbReference type="EMBL" id="JADKCH010000001">
    <property type="protein sequence ID" value="MBK8571574.1"/>
    <property type="molecule type" value="Genomic_DNA"/>
</dbReference>
<evidence type="ECO:0000259" key="7">
    <source>
        <dbReference type="PROSITE" id="PS50110"/>
    </source>
</evidence>
<dbReference type="InterPro" id="IPR000792">
    <property type="entry name" value="Tscrpt_reg_LuxR_C"/>
</dbReference>
<dbReference type="CDD" id="cd06170">
    <property type="entry name" value="LuxR_C_like"/>
    <property type="match status" value="1"/>
</dbReference>
<feature type="modified residue" description="4-aspartylphosphate" evidence="5">
    <location>
        <position position="59"/>
    </location>
</feature>
<dbReference type="InterPro" id="IPR039420">
    <property type="entry name" value="WalR-like"/>
</dbReference>
<dbReference type="InterPro" id="IPR058245">
    <property type="entry name" value="NreC/VraR/RcsB-like_REC"/>
</dbReference>
<dbReference type="SMART" id="SM00421">
    <property type="entry name" value="HTH_LUXR"/>
    <property type="match status" value="1"/>
</dbReference>
<dbReference type="InterPro" id="IPR016032">
    <property type="entry name" value="Sig_transdc_resp-reg_C-effctor"/>
</dbReference>
<evidence type="ECO:0000256" key="2">
    <source>
        <dbReference type="ARBA" id="ARBA00023015"/>
    </source>
</evidence>
<feature type="domain" description="HTH luxR-type" evidence="6">
    <location>
        <begin position="151"/>
        <end position="216"/>
    </location>
</feature>
<dbReference type="GO" id="GO:0006355">
    <property type="term" value="P:regulation of DNA-templated transcription"/>
    <property type="evidence" value="ECO:0007669"/>
    <property type="project" value="InterPro"/>
</dbReference>
<dbReference type="AlphaFoldDB" id="A0A936EZW1"/>
<dbReference type="Pfam" id="PF00196">
    <property type="entry name" value="GerE"/>
    <property type="match status" value="1"/>
</dbReference>
<organism evidence="8 9">
    <name type="scientific">Candidatus Geothrix odensensis</name>
    <dbReference type="NCBI Taxonomy" id="2954440"/>
    <lineage>
        <taxon>Bacteria</taxon>
        <taxon>Pseudomonadati</taxon>
        <taxon>Acidobacteriota</taxon>
        <taxon>Holophagae</taxon>
        <taxon>Holophagales</taxon>
        <taxon>Holophagaceae</taxon>
        <taxon>Geothrix</taxon>
    </lineage>
</organism>
<feature type="domain" description="Response regulatory" evidence="7">
    <location>
        <begin position="8"/>
        <end position="124"/>
    </location>
</feature>
<evidence type="ECO:0000259" key="6">
    <source>
        <dbReference type="PROSITE" id="PS50043"/>
    </source>
</evidence>
<evidence type="ECO:0000313" key="9">
    <source>
        <dbReference type="Proteomes" id="UP000709959"/>
    </source>
</evidence>
<gene>
    <name evidence="8" type="ORF">IPN91_02810</name>
</gene>
<accession>A0A936EZW1</accession>
<dbReference type="PANTHER" id="PTHR43214:SF41">
    <property type="entry name" value="NITRATE_NITRITE RESPONSE REGULATOR PROTEIN NARP"/>
    <property type="match status" value="1"/>
</dbReference>
<proteinExistence type="predicted"/>
<sequence>MAPEQKHRLVIAEDHTILREGLKALLAARPELEVVGEATDGRDAIRCAEELMPDLMLLDLSMPRSNGLEALKEIKRLSPNTKVLVLTVHKTEDYVFTALQNGADGYVLKDSSSSELIMAVRSVLNGERYLSPAIATTVVSGYLSSKDGISLRPGFDDLSSREREVLKLIAEGYRTKDIAEYLCISPKTVEKHRANLMDRLNLHSVSALTAYAIEKGLVTK</sequence>
<dbReference type="Gene3D" id="3.40.50.2300">
    <property type="match status" value="1"/>
</dbReference>
<dbReference type="PROSITE" id="PS00622">
    <property type="entry name" value="HTH_LUXR_1"/>
    <property type="match status" value="1"/>
</dbReference>
<evidence type="ECO:0000313" key="8">
    <source>
        <dbReference type="EMBL" id="MBK8571574.1"/>
    </source>
</evidence>
<dbReference type="PROSITE" id="PS50043">
    <property type="entry name" value="HTH_LUXR_2"/>
    <property type="match status" value="1"/>
</dbReference>
<dbReference type="Pfam" id="PF00072">
    <property type="entry name" value="Response_reg"/>
    <property type="match status" value="1"/>
</dbReference>
<dbReference type="Proteomes" id="UP000709959">
    <property type="component" value="Unassembled WGS sequence"/>
</dbReference>
<dbReference type="SUPFAM" id="SSF46894">
    <property type="entry name" value="C-terminal effector domain of the bipartite response regulators"/>
    <property type="match status" value="1"/>
</dbReference>
<evidence type="ECO:0000256" key="3">
    <source>
        <dbReference type="ARBA" id="ARBA00023125"/>
    </source>
</evidence>
<keyword evidence="2" id="KW-0805">Transcription regulation</keyword>
<evidence type="ECO:0000256" key="1">
    <source>
        <dbReference type="ARBA" id="ARBA00022553"/>
    </source>
</evidence>
<dbReference type="GO" id="GO:0003677">
    <property type="term" value="F:DNA binding"/>
    <property type="evidence" value="ECO:0007669"/>
    <property type="project" value="UniProtKB-KW"/>
</dbReference>
<keyword evidence="4" id="KW-0804">Transcription</keyword>
<dbReference type="PANTHER" id="PTHR43214">
    <property type="entry name" value="TWO-COMPONENT RESPONSE REGULATOR"/>
    <property type="match status" value="1"/>
</dbReference>
<dbReference type="PRINTS" id="PR00038">
    <property type="entry name" value="HTHLUXR"/>
</dbReference>
<keyword evidence="3" id="KW-0238">DNA-binding</keyword>
<evidence type="ECO:0000256" key="4">
    <source>
        <dbReference type="ARBA" id="ARBA00023163"/>
    </source>
</evidence>
<evidence type="ECO:0000256" key="5">
    <source>
        <dbReference type="PROSITE-ProRule" id="PRU00169"/>
    </source>
</evidence>
<dbReference type="PROSITE" id="PS50110">
    <property type="entry name" value="RESPONSE_REGULATORY"/>
    <property type="match status" value="1"/>
</dbReference>
<dbReference type="GO" id="GO:0000160">
    <property type="term" value="P:phosphorelay signal transduction system"/>
    <property type="evidence" value="ECO:0007669"/>
    <property type="project" value="InterPro"/>
</dbReference>
<reference evidence="8 9" key="1">
    <citation type="submission" date="2020-10" db="EMBL/GenBank/DDBJ databases">
        <title>Connecting structure to function with the recovery of over 1000 high-quality activated sludge metagenome-assembled genomes encoding full-length rRNA genes using long-read sequencing.</title>
        <authorList>
            <person name="Singleton C.M."/>
            <person name="Petriglieri F."/>
            <person name="Kristensen J.M."/>
            <person name="Kirkegaard R.H."/>
            <person name="Michaelsen T.Y."/>
            <person name="Andersen M.H."/>
            <person name="Karst S.M."/>
            <person name="Dueholm M.S."/>
            <person name="Nielsen P.H."/>
            <person name="Albertsen M."/>
        </authorList>
    </citation>
    <scope>NUCLEOTIDE SEQUENCE [LARGE SCALE GENOMIC DNA]</scope>
    <source>
        <strain evidence="8">OdNE_18-Q3-R46-58_MAXAC.008</strain>
    </source>
</reference>
<dbReference type="InterPro" id="IPR001789">
    <property type="entry name" value="Sig_transdc_resp-reg_receiver"/>
</dbReference>
<dbReference type="SUPFAM" id="SSF52172">
    <property type="entry name" value="CheY-like"/>
    <property type="match status" value="1"/>
</dbReference>
<comment type="caution">
    <text evidence="8">The sequence shown here is derived from an EMBL/GenBank/DDBJ whole genome shotgun (WGS) entry which is preliminary data.</text>
</comment>
<name>A0A936EZW1_9BACT</name>
<dbReference type="InterPro" id="IPR011006">
    <property type="entry name" value="CheY-like_superfamily"/>
</dbReference>
<dbReference type="CDD" id="cd17535">
    <property type="entry name" value="REC_NarL-like"/>
    <property type="match status" value="1"/>
</dbReference>
<protein>
    <submittedName>
        <fullName evidence="8">Response regulator transcription factor</fullName>
    </submittedName>
</protein>
<dbReference type="SMART" id="SM00448">
    <property type="entry name" value="REC"/>
    <property type="match status" value="1"/>
</dbReference>